<dbReference type="Pfam" id="PF01381">
    <property type="entry name" value="HTH_3"/>
    <property type="match status" value="1"/>
</dbReference>
<dbReference type="RefSeq" id="WP_074612616.1">
    <property type="nucleotide sequence ID" value="NZ_FNGY01000015.1"/>
</dbReference>
<feature type="domain" description="HTH cro/C1-type" evidence="3">
    <location>
        <begin position="7"/>
        <end position="61"/>
    </location>
</feature>
<dbReference type="GO" id="GO:0003677">
    <property type="term" value="F:DNA binding"/>
    <property type="evidence" value="ECO:0007669"/>
    <property type="project" value="UniProtKB-KW"/>
</dbReference>
<dbReference type="SMART" id="SM00530">
    <property type="entry name" value="HTH_XRE"/>
    <property type="match status" value="1"/>
</dbReference>
<evidence type="ECO:0000313" key="4">
    <source>
        <dbReference type="EMBL" id="SDO46966.1"/>
    </source>
</evidence>
<dbReference type="Gene3D" id="1.10.260.40">
    <property type="entry name" value="lambda repressor-like DNA-binding domains"/>
    <property type="match status" value="1"/>
</dbReference>
<protein>
    <submittedName>
        <fullName evidence="4">Helix-turn-helix</fullName>
    </submittedName>
</protein>
<reference evidence="5" key="1">
    <citation type="submission" date="2016-10" db="EMBL/GenBank/DDBJ databases">
        <authorList>
            <person name="Varghese N."/>
            <person name="Submissions S."/>
        </authorList>
    </citation>
    <scope>NUCLEOTIDE SEQUENCE [LARGE SCALE GENOMIC DNA]</scope>
    <source>
        <strain evidence="5">DSM 19110</strain>
    </source>
</reference>
<sequence length="196" mass="22731">MELHKKIAITRKSIGLTQEKLADLTNITVRTIQRIESGKSSPRTFTIKIIAEALGTTFEQLTHESQNHDSLKESTIPEIISDLENEKHFLKILCLSCFGYLVIPLVHFLIPIYLLKKSGSYNTQTIAFGRSVIRQQIYWGITLSFSLLLALAYNFIVVTYFKEFYLLHYLWIFFIMYILNALLITVSFLRIKTINF</sequence>
<feature type="transmembrane region" description="Helical" evidence="2">
    <location>
        <begin position="168"/>
        <end position="189"/>
    </location>
</feature>
<accession>A0A1H0JT95</accession>
<evidence type="ECO:0000259" key="3">
    <source>
        <dbReference type="PROSITE" id="PS50943"/>
    </source>
</evidence>
<name>A0A1H0JT95_9SPHI</name>
<keyword evidence="2" id="KW-0812">Transmembrane</keyword>
<evidence type="ECO:0000313" key="5">
    <source>
        <dbReference type="Proteomes" id="UP000183200"/>
    </source>
</evidence>
<organism evidence="4 5">
    <name type="scientific">Pedobacter steynii</name>
    <dbReference type="NCBI Taxonomy" id="430522"/>
    <lineage>
        <taxon>Bacteria</taxon>
        <taxon>Pseudomonadati</taxon>
        <taxon>Bacteroidota</taxon>
        <taxon>Sphingobacteriia</taxon>
        <taxon>Sphingobacteriales</taxon>
        <taxon>Sphingobacteriaceae</taxon>
        <taxon>Pedobacter</taxon>
    </lineage>
</organism>
<gene>
    <name evidence="4" type="ORF">SAMN05421820_11570</name>
</gene>
<keyword evidence="2" id="KW-0472">Membrane</keyword>
<dbReference type="AlphaFoldDB" id="A0A1H0JT95"/>
<dbReference type="OrthoDB" id="1357763at2"/>
<keyword evidence="1" id="KW-0238">DNA-binding</keyword>
<dbReference type="PANTHER" id="PTHR46558">
    <property type="entry name" value="TRACRIPTIONAL REGULATORY PROTEIN-RELATED-RELATED"/>
    <property type="match status" value="1"/>
</dbReference>
<dbReference type="PANTHER" id="PTHR46558:SF4">
    <property type="entry name" value="DNA-BIDING PHAGE PROTEIN"/>
    <property type="match status" value="1"/>
</dbReference>
<dbReference type="InterPro" id="IPR001387">
    <property type="entry name" value="Cro/C1-type_HTH"/>
</dbReference>
<evidence type="ECO:0000256" key="1">
    <source>
        <dbReference type="ARBA" id="ARBA00023125"/>
    </source>
</evidence>
<proteinExistence type="predicted"/>
<keyword evidence="2" id="KW-1133">Transmembrane helix</keyword>
<keyword evidence="5" id="KW-1185">Reference proteome</keyword>
<dbReference type="Proteomes" id="UP000183200">
    <property type="component" value="Unassembled WGS sequence"/>
</dbReference>
<dbReference type="CDD" id="cd00093">
    <property type="entry name" value="HTH_XRE"/>
    <property type="match status" value="1"/>
</dbReference>
<dbReference type="SUPFAM" id="SSF47413">
    <property type="entry name" value="lambda repressor-like DNA-binding domains"/>
    <property type="match status" value="1"/>
</dbReference>
<dbReference type="InterPro" id="IPR010982">
    <property type="entry name" value="Lambda_DNA-bd_dom_sf"/>
</dbReference>
<dbReference type="PROSITE" id="PS50943">
    <property type="entry name" value="HTH_CROC1"/>
    <property type="match status" value="1"/>
</dbReference>
<dbReference type="EMBL" id="FNGY01000015">
    <property type="protein sequence ID" value="SDO46966.1"/>
    <property type="molecule type" value="Genomic_DNA"/>
</dbReference>
<evidence type="ECO:0000256" key="2">
    <source>
        <dbReference type="SAM" id="Phobius"/>
    </source>
</evidence>
<feature type="transmembrane region" description="Helical" evidence="2">
    <location>
        <begin position="136"/>
        <end position="156"/>
    </location>
</feature>
<feature type="transmembrane region" description="Helical" evidence="2">
    <location>
        <begin position="89"/>
        <end position="115"/>
    </location>
</feature>